<dbReference type="PANTHER" id="PTHR33493:SF6">
    <property type="entry name" value="LATE EMBRYOGENESIS ABUNDANT PROTEIN 6"/>
    <property type="match status" value="1"/>
</dbReference>
<dbReference type="EMBL" id="EU122334">
    <property type="protein sequence ID" value="ABW91070.1"/>
    <property type="molecule type" value="mRNA"/>
</dbReference>
<dbReference type="PANTHER" id="PTHR33493">
    <property type="entry name" value="LATE EMBRYOGENESIS ABUNDANT PROTEIN 6-RELATED"/>
    <property type="match status" value="1"/>
</dbReference>
<evidence type="ECO:0000256" key="2">
    <source>
        <dbReference type="SAM" id="MobiDB-lite"/>
    </source>
</evidence>
<evidence type="ECO:0000313" key="5">
    <source>
        <dbReference type="Proteomes" id="UP000250235"/>
    </source>
</evidence>
<name>B4XU16_9LAMI</name>
<organism evidence="3">
    <name type="scientific">Dorcoceras hygrometricum</name>
    <dbReference type="NCBI Taxonomy" id="472368"/>
    <lineage>
        <taxon>Eukaryota</taxon>
        <taxon>Viridiplantae</taxon>
        <taxon>Streptophyta</taxon>
        <taxon>Embryophyta</taxon>
        <taxon>Tracheophyta</taxon>
        <taxon>Spermatophyta</taxon>
        <taxon>Magnoliopsida</taxon>
        <taxon>eudicotyledons</taxon>
        <taxon>Gunneridae</taxon>
        <taxon>Pentapetalae</taxon>
        <taxon>asterids</taxon>
        <taxon>lamiids</taxon>
        <taxon>Lamiales</taxon>
        <taxon>Gesneriaceae</taxon>
        <taxon>Didymocarpoideae</taxon>
        <taxon>Trichosporeae</taxon>
        <taxon>Loxocarpinae</taxon>
        <taxon>Dorcoceras</taxon>
    </lineage>
</organism>
<evidence type="ECO:0000313" key="4">
    <source>
        <dbReference type="EMBL" id="KZV31716.1"/>
    </source>
</evidence>
<keyword evidence="5" id="KW-1185">Reference proteome</keyword>
<dbReference type="InterPro" id="IPR005513">
    <property type="entry name" value="LEA_1"/>
</dbReference>
<dbReference type="Proteomes" id="UP000250235">
    <property type="component" value="Unassembled WGS sequence"/>
</dbReference>
<dbReference type="SMR" id="B4XU16"/>
<feature type="region of interest" description="Disordered" evidence="2">
    <location>
        <begin position="30"/>
        <end position="50"/>
    </location>
</feature>
<accession>B4XU16</accession>
<dbReference type="OrthoDB" id="914020at2759"/>
<proteinExistence type="evidence at transcript level"/>
<reference evidence="3" key="1">
    <citation type="journal article" date="2009" name="Plant Sci.">
        <title>LEA 4 group genes from the resurrection plant Boea hygrometrica confer dehydration tolerance in transgenic tobacco.</title>
        <authorList>
            <person name="Liu X."/>
            <person name="Wang Z."/>
            <person name="Wang L."/>
            <person name="Wu R."/>
            <person name="Phillips J."/>
            <person name="Deng X."/>
        </authorList>
    </citation>
    <scope>NUCLEOTIDE SEQUENCE</scope>
</reference>
<reference evidence="4" key="3">
    <citation type="submission" date="2016-02" db="EMBL/GenBank/DDBJ databases">
        <authorList>
            <person name="Alioto T."/>
            <person name="Alioto T."/>
        </authorList>
    </citation>
    <scope>NUCLEOTIDE SEQUENCE</scope>
</reference>
<feature type="region of interest" description="Disordered" evidence="2">
    <location>
        <begin position="77"/>
        <end position="110"/>
    </location>
</feature>
<dbReference type="EMBL" id="KV007458">
    <property type="protein sequence ID" value="KZV31716.1"/>
    <property type="molecule type" value="Genomic_DNA"/>
</dbReference>
<sequence length="141" mass="15072">MQAVKQKVSNAAAAAKEHVDVMKAKAEEKRELSMARTKEEEAIATERRKAKEAEANMRLHATKADNAAVKLQGKQKGLFGNRHHGTGAATVGQGNHYPTGTTAPMSNTTAPGYGNYNATGGTITPTTNIGGHRRHHHHGLK</sequence>
<comment type="similarity">
    <text evidence="1">Belongs to the LEA type 1 family.</text>
</comment>
<protein>
    <submittedName>
        <fullName evidence="3">LEA</fullName>
    </submittedName>
</protein>
<reference evidence="4 5" key="2">
    <citation type="journal article" date="2015" name="Proc. Natl. Acad. Sci. U.S.A.">
        <title>The resurrection genome of Boea hygrometrica: A blueprint for survival of dehydration.</title>
        <authorList>
            <person name="Xiao L."/>
            <person name="Yang G."/>
            <person name="Zhang L."/>
            <person name="Yang X."/>
            <person name="Zhao S."/>
            <person name="Ji Z."/>
            <person name="Zhou Q."/>
            <person name="Hu M."/>
            <person name="Wang Y."/>
            <person name="Chen M."/>
            <person name="Xu Y."/>
            <person name="Jin H."/>
            <person name="Xiao X."/>
            <person name="Hu G."/>
            <person name="Bao F."/>
            <person name="Hu Y."/>
            <person name="Wan P."/>
            <person name="Li L."/>
            <person name="Deng X."/>
            <person name="Kuang T."/>
            <person name="Xiang C."/>
            <person name="Zhu J.K."/>
            <person name="Oliver M.J."/>
            <person name="He Y."/>
        </authorList>
    </citation>
    <scope>NUCLEOTIDE SEQUENCE [LARGE SCALE GENOMIC DNA]</scope>
    <source>
        <strain evidence="5">cv. XS01</strain>
    </source>
</reference>
<dbReference type="Pfam" id="PF03760">
    <property type="entry name" value="LEA_1"/>
    <property type="match status" value="1"/>
</dbReference>
<dbReference type="AlphaFoldDB" id="B4XU16"/>
<gene>
    <name evidence="3" type="primary">LEA1</name>
    <name evidence="4" type="ORF">F511_00520</name>
</gene>
<feature type="compositionally biased region" description="Polar residues" evidence="2">
    <location>
        <begin position="92"/>
        <end position="110"/>
    </location>
</feature>
<dbReference type="GO" id="GO:0009793">
    <property type="term" value="P:embryo development ending in seed dormancy"/>
    <property type="evidence" value="ECO:0007669"/>
    <property type="project" value="InterPro"/>
</dbReference>
<evidence type="ECO:0000256" key="1">
    <source>
        <dbReference type="ARBA" id="ARBA00010975"/>
    </source>
</evidence>
<evidence type="ECO:0000313" key="3">
    <source>
        <dbReference type="EMBL" id="ABW91070.1"/>
    </source>
</evidence>